<reference evidence="3" key="1">
    <citation type="submission" date="2020-11" db="EMBL/GenBank/DDBJ databases">
        <authorList>
            <person name="Tran Van P."/>
        </authorList>
    </citation>
    <scope>NUCLEOTIDE SEQUENCE</scope>
</reference>
<organism evidence="3">
    <name type="scientific">Notodromas monacha</name>
    <dbReference type="NCBI Taxonomy" id="399045"/>
    <lineage>
        <taxon>Eukaryota</taxon>
        <taxon>Metazoa</taxon>
        <taxon>Ecdysozoa</taxon>
        <taxon>Arthropoda</taxon>
        <taxon>Crustacea</taxon>
        <taxon>Oligostraca</taxon>
        <taxon>Ostracoda</taxon>
        <taxon>Podocopa</taxon>
        <taxon>Podocopida</taxon>
        <taxon>Cypridocopina</taxon>
        <taxon>Cypridoidea</taxon>
        <taxon>Cyprididae</taxon>
        <taxon>Notodromas</taxon>
    </lineage>
</organism>
<feature type="region of interest" description="Disordered" evidence="1">
    <location>
        <begin position="52"/>
        <end position="92"/>
    </location>
</feature>
<dbReference type="OrthoDB" id="10012363at2759"/>
<feature type="compositionally biased region" description="Basic and acidic residues" evidence="1">
    <location>
        <begin position="431"/>
        <end position="441"/>
    </location>
</feature>
<evidence type="ECO:0000313" key="4">
    <source>
        <dbReference type="Proteomes" id="UP000678499"/>
    </source>
</evidence>
<keyword evidence="2" id="KW-0732">Signal</keyword>
<evidence type="ECO:0000313" key="3">
    <source>
        <dbReference type="EMBL" id="CAD7273473.1"/>
    </source>
</evidence>
<evidence type="ECO:0000256" key="2">
    <source>
        <dbReference type="SAM" id="SignalP"/>
    </source>
</evidence>
<sequence length="939" mass="104280">MHFAGVTVFAICMFGFLLQEMSLQANAVRFPLRESEYDDFLDYLSDYSRDDSSESAEHFGDHHPQRWPGRNVDHHPEDWPGHNVDHHPEDWPGHNVDHHPEDWPGHDVHAAGEGSAGNKIGWLLTDSHETDCWKEAAKLALEGSKIEMVFARDSAANEIEKLSWELDLSRKFKILQKSGIKIFVGLEDHDSAKILLHQQNVKFVSPFATSPFVRGHPSVLGLSPSSFQISGTILSKTRHLSYSELLPVVSRGRKDVIDDLKNISAIFGFRLLEPIIIDDFEKLRDELVMRLWDNPNADIYFDSKPHFAPFLESLDSELGDPIASRTLYSPNALFFNYDAELVTRQVNNVTDVRLLKRRYETLTRMRTHSYAFLGGEDYASSVRRKLMSSLNSGDIDGKCSVTACLVFDAVLAARKLLENPEIDGEFQQQQKSDDSSTEMKFEGATGKVTISPKDSSASRTGKDLLLRVYAVDPGSYYAVSGTRLAQKSPWILDGTVASVDGSTKRNSTIPQQSVSPTNADTKTLFHDEKGIFNETFVGQEISSENVRTHSSVDIVDKASLVNRISQAISVGICSKSEASRVTVSFLVSDPLSYSKSQVNFSLDAVDDSPNSTFPVSVFVPIANGYEMRVTCGRVRLIVVCPGIDSKLNHRCLHDVEILPDTDSGDDSEIAARPRSKREVSRFLSDKIFLHAMRRQKALDDRRGQSKMMTRRISRFPSKARSSDRFQRRTDMYHQGSVYERIGKPPGYISRLLGYSAANILACMGKTAGCMVCISYRSAIDKSSVSCIAACASIGSTCSIAAGRVMAQYNVDNSVICTELFSQGRLDASSYLIDAGFGARLMETDPHVLMGYRALASPIVAGMQFSDSFTDIVENLAQPWFNYMRLAEGHATKNDAKDGENIVGRFFIRCGLVLCSVVGNCCSTLLAIHSAVSKMMAHFL</sequence>
<name>A0A7R9G8U2_9CRUS</name>
<dbReference type="Proteomes" id="UP000678499">
    <property type="component" value="Unassembled WGS sequence"/>
</dbReference>
<feature type="signal peptide" evidence="2">
    <location>
        <begin position="1"/>
        <end position="27"/>
    </location>
</feature>
<feature type="region of interest" description="Disordered" evidence="1">
    <location>
        <begin position="501"/>
        <end position="520"/>
    </location>
</feature>
<feature type="region of interest" description="Disordered" evidence="1">
    <location>
        <begin position="423"/>
        <end position="458"/>
    </location>
</feature>
<dbReference type="EMBL" id="CAJPEX010000135">
    <property type="protein sequence ID" value="CAG0913625.1"/>
    <property type="molecule type" value="Genomic_DNA"/>
</dbReference>
<keyword evidence="4" id="KW-1185">Reference proteome</keyword>
<dbReference type="EMBL" id="OA882172">
    <property type="protein sequence ID" value="CAD7273473.1"/>
    <property type="molecule type" value="Genomic_DNA"/>
</dbReference>
<evidence type="ECO:0000256" key="1">
    <source>
        <dbReference type="SAM" id="MobiDB-lite"/>
    </source>
</evidence>
<dbReference type="AlphaFoldDB" id="A0A7R9G8U2"/>
<feature type="compositionally biased region" description="Basic and acidic residues" evidence="1">
    <location>
        <begin position="52"/>
        <end position="64"/>
    </location>
</feature>
<protein>
    <submittedName>
        <fullName evidence="3">Uncharacterized protein</fullName>
    </submittedName>
</protein>
<feature type="chain" id="PRO_5036210679" evidence="2">
    <location>
        <begin position="28"/>
        <end position="939"/>
    </location>
</feature>
<gene>
    <name evidence="3" type="ORF">NMOB1V02_LOCUS1357</name>
</gene>
<proteinExistence type="predicted"/>
<feature type="compositionally biased region" description="Basic and acidic residues" evidence="1">
    <location>
        <begin position="71"/>
        <end position="92"/>
    </location>
</feature>
<accession>A0A7R9G8U2</accession>